<evidence type="ECO:0000256" key="2">
    <source>
        <dbReference type="SAM" id="SignalP"/>
    </source>
</evidence>
<feature type="chain" id="PRO_5043393836" evidence="2">
    <location>
        <begin position="18"/>
        <end position="168"/>
    </location>
</feature>
<dbReference type="AlphaFoldDB" id="A0AAV2RSL5"/>
<dbReference type="Proteomes" id="UP001497623">
    <property type="component" value="Unassembled WGS sequence"/>
</dbReference>
<name>A0AAV2RSL5_MEGNR</name>
<organism evidence="3 4">
    <name type="scientific">Meganyctiphanes norvegica</name>
    <name type="common">Northern krill</name>
    <name type="synonym">Thysanopoda norvegica</name>
    <dbReference type="NCBI Taxonomy" id="48144"/>
    <lineage>
        <taxon>Eukaryota</taxon>
        <taxon>Metazoa</taxon>
        <taxon>Ecdysozoa</taxon>
        <taxon>Arthropoda</taxon>
        <taxon>Crustacea</taxon>
        <taxon>Multicrustacea</taxon>
        <taxon>Malacostraca</taxon>
        <taxon>Eumalacostraca</taxon>
        <taxon>Eucarida</taxon>
        <taxon>Euphausiacea</taxon>
        <taxon>Euphausiidae</taxon>
        <taxon>Meganyctiphanes</taxon>
    </lineage>
</organism>
<evidence type="ECO:0000313" key="3">
    <source>
        <dbReference type="EMBL" id="CAL4133192.1"/>
    </source>
</evidence>
<feature type="region of interest" description="Disordered" evidence="1">
    <location>
        <begin position="47"/>
        <end position="111"/>
    </location>
</feature>
<feature type="compositionally biased region" description="Gly residues" evidence="1">
    <location>
        <begin position="145"/>
        <end position="168"/>
    </location>
</feature>
<protein>
    <submittedName>
        <fullName evidence="3">Uncharacterized protein</fullName>
    </submittedName>
</protein>
<dbReference type="EMBL" id="CAXKWB010028103">
    <property type="protein sequence ID" value="CAL4133192.1"/>
    <property type="molecule type" value="Genomic_DNA"/>
</dbReference>
<sequence length="168" mass="15946">LVFLCVLGAGSLEAVSAVHSNRGWGRAPGHHNGWLLIPVNGVGGFPSSTGTGSVRPPTGGGGYPSTIGTGNFRPPTGAGGYPTSTGGGGFPVTAGTGGLRPGSGGGGSAPPPREFAAIVYASGFPNVGIGPQGLHAGDRPVNNGGQAGFRGEGSAGGLGRPGGVGVHG</sequence>
<feature type="signal peptide" evidence="2">
    <location>
        <begin position="1"/>
        <end position="17"/>
    </location>
</feature>
<accession>A0AAV2RSL5</accession>
<feature type="compositionally biased region" description="Gly residues" evidence="1">
    <location>
        <begin position="77"/>
        <end position="108"/>
    </location>
</feature>
<evidence type="ECO:0000256" key="1">
    <source>
        <dbReference type="SAM" id="MobiDB-lite"/>
    </source>
</evidence>
<evidence type="ECO:0000313" key="4">
    <source>
        <dbReference type="Proteomes" id="UP001497623"/>
    </source>
</evidence>
<reference evidence="3 4" key="1">
    <citation type="submission" date="2024-05" db="EMBL/GenBank/DDBJ databases">
        <authorList>
            <person name="Wallberg A."/>
        </authorList>
    </citation>
    <scope>NUCLEOTIDE SEQUENCE [LARGE SCALE GENOMIC DNA]</scope>
</reference>
<gene>
    <name evidence="3" type="ORF">MNOR_LOCUS27139</name>
</gene>
<keyword evidence="2" id="KW-0732">Signal</keyword>
<keyword evidence="4" id="KW-1185">Reference proteome</keyword>
<feature type="non-terminal residue" evidence="3">
    <location>
        <position position="1"/>
    </location>
</feature>
<proteinExistence type="predicted"/>
<feature type="compositionally biased region" description="Low complexity" evidence="1">
    <location>
        <begin position="64"/>
        <end position="76"/>
    </location>
</feature>
<comment type="caution">
    <text evidence="3">The sequence shown here is derived from an EMBL/GenBank/DDBJ whole genome shotgun (WGS) entry which is preliminary data.</text>
</comment>
<feature type="region of interest" description="Disordered" evidence="1">
    <location>
        <begin position="133"/>
        <end position="168"/>
    </location>
</feature>